<sequence length="132" mass="14538">MTVPGKGKEFVPFPDSYDGFIAVPADKVRLGPDLGETTKIDLTNKGDLPILYKAKCTSNKRIALLDCAGVIEPGKTAEVNLKRRKAKTDSPDMICIVYTLMGELGGDNALYQWRRVNDQQIPTKNIIIEVTV</sequence>
<evidence type="ECO:0000313" key="3">
    <source>
        <dbReference type="Proteomes" id="UP000492821"/>
    </source>
</evidence>
<evidence type="ECO:0000256" key="1">
    <source>
        <dbReference type="RuleBase" id="RU003425"/>
    </source>
</evidence>
<dbReference type="InterPro" id="IPR000535">
    <property type="entry name" value="MSP_dom"/>
</dbReference>
<comment type="function">
    <text evidence="1">Central component in molecular interactions underlying sperm crawling. Forms an extensive filament system that extends from sperm villipoda, along the leading edge of the pseudopod.</text>
</comment>
<keyword evidence="3" id="KW-1185">Reference proteome</keyword>
<dbReference type="PROSITE" id="PS50202">
    <property type="entry name" value="MSP"/>
    <property type="match status" value="1"/>
</dbReference>
<dbReference type="Pfam" id="PF00635">
    <property type="entry name" value="Motile_Sperm"/>
    <property type="match status" value="1"/>
</dbReference>
<evidence type="ECO:0000259" key="2">
    <source>
        <dbReference type="PROSITE" id="PS50202"/>
    </source>
</evidence>
<dbReference type="InterPro" id="IPR008962">
    <property type="entry name" value="PapD-like_sf"/>
</dbReference>
<accession>A0A7E4VBV2</accession>
<dbReference type="Gene3D" id="2.60.40.10">
    <property type="entry name" value="Immunoglobulins"/>
    <property type="match status" value="1"/>
</dbReference>
<feature type="domain" description="MSP" evidence="2">
    <location>
        <begin position="19"/>
        <end position="131"/>
    </location>
</feature>
<name>A0A7E4VBV2_PANRE</name>
<dbReference type="SUPFAM" id="SSF49354">
    <property type="entry name" value="PapD-like"/>
    <property type="match status" value="1"/>
</dbReference>
<reference evidence="3" key="1">
    <citation type="journal article" date="2013" name="Genetics">
        <title>The draft genome and transcriptome of Panagrellus redivivus are shaped by the harsh demands of a free-living lifestyle.</title>
        <authorList>
            <person name="Srinivasan J."/>
            <person name="Dillman A.R."/>
            <person name="Macchietto M.G."/>
            <person name="Heikkinen L."/>
            <person name="Lakso M."/>
            <person name="Fracchia K.M."/>
            <person name="Antoshechkin I."/>
            <person name="Mortazavi A."/>
            <person name="Wong G."/>
            <person name="Sternberg P.W."/>
        </authorList>
    </citation>
    <scope>NUCLEOTIDE SEQUENCE [LARGE SCALE GENOMIC DNA]</scope>
    <source>
        <strain evidence="3">MT8872</strain>
    </source>
</reference>
<keyword evidence="1" id="KW-0963">Cytoplasm</keyword>
<proteinExistence type="predicted"/>
<keyword evidence="1" id="KW-0206">Cytoskeleton</keyword>
<evidence type="ECO:0000313" key="4">
    <source>
        <dbReference type="WBParaSite" id="Pan_g18570.t1"/>
    </source>
</evidence>
<organism evidence="3 4">
    <name type="scientific">Panagrellus redivivus</name>
    <name type="common">Microworm</name>
    <dbReference type="NCBI Taxonomy" id="6233"/>
    <lineage>
        <taxon>Eukaryota</taxon>
        <taxon>Metazoa</taxon>
        <taxon>Ecdysozoa</taxon>
        <taxon>Nematoda</taxon>
        <taxon>Chromadorea</taxon>
        <taxon>Rhabditida</taxon>
        <taxon>Tylenchina</taxon>
        <taxon>Panagrolaimomorpha</taxon>
        <taxon>Panagrolaimoidea</taxon>
        <taxon>Panagrolaimidae</taxon>
        <taxon>Panagrellus</taxon>
    </lineage>
</organism>
<protein>
    <recommendedName>
        <fullName evidence="1">Major sperm protein</fullName>
    </recommendedName>
</protein>
<dbReference type="AlphaFoldDB" id="A0A7E4VBV2"/>
<reference evidence="4" key="2">
    <citation type="submission" date="2020-10" db="UniProtKB">
        <authorList>
            <consortium name="WormBaseParasite"/>
        </authorList>
    </citation>
    <scope>IDENTIFICATION</scope>
</reference>
<dbReference type="InterPro" id="IPR013783">
    <property type="entry name" value="Ig-like_fold"/>
</dbReference>
<dbReference type="Proteomes" id="UP000492821">
    <property type="component" value="Unassembled WGS sequence"/>
</dbReference>
<dbReference type="WBParaSite" id="Pan_g18570.t1">
    <property type="protein sequence ID" value="Pan_g18570.t1"/>
    <property type="gene ID" value="Pan_g18570"/>
</dbReference>